<comment type="subcellular location">
    <subcellularLocation>
        <location evidence="1">Mitochondrion</location>
    </subcellularLocation>
</comment>
<gene>
    <name evidence="9" type="ORF">SEPMUDRAFT_151263</name>
</gene>
<dbReference type="Proteomes" id="UP000016931">
    <property type="component" value="Unassembled WGS sequence"/>
</dbReference>
<keyword evidence="5" id="KW-0496">Mitochondrion</keyword>
<dbReference type="EMBL" id="KB456268">
    <property type="protein sequence ID" value="EMF10277.1"/>
    <property type="molecule type" value="Genomic_DNA"/>
</dbReference>
<comment type="similarity">
    <text evidence="2">Belongs to the mitochondrion-specific ribosomal protein mS29 family.</text>
</comment>
<dbReference type="GeneID" id="27903841"/>
<evidence type="ECO:0000256" key="8">
    <source>
        <dbReference type="SAM" id="MobiDB-lite"/>
    </source>
</evidence>
<dbReference type="GO" id="GO:0005763">
    <property type="term" value="C:mitochondrial small ribosomal subunit"/>
    <property type="evidence" value="ECO:0007669"/>
    <property type="project" value="TreeGrafter"/>
</dbReference>
<dbReference type="PANTHER" id="PTHR12810">
    <property type="entry name" value="MITOCHONDRIAL 28S RIBOSOMAL PROTEIN S29"/>
    <property type="match status" value="1"/>
</dbReference>
<dbReference type="RefSeq" id="XP_016758398.1">
    <property type="nucleotide sequence ID" value="XM_016906704.1"/>
</dbReference>
<keyword evidence="4" id="KW-0689">Ribosomal protein</keyword>
<sequence length="471" mass="52034">MALQSSMTSSMCLRCFRQSLHNIEESVSTRAAFSTSPSLAANPPKKSVAARPAPRDGKQLRLSKNKRAVSGRPPAVGERKQLRKRVVLSNTNALEVQDLRDLNPERANSEALRDVEGSVVGLQNETVDALRALEAFKPTQGWSLFRRPATLVRKDTVELAGDVEWVAAGSKEGRTVRKVFYGARGSGKSVLQLQTLAVASLHKWVVIHIPEAKDLTNAHTAYEPHTTKNGTLYIQPTYTAKLLDNISKANSSLLSKLTIRQQHKIGLPLPPDTTLERLANIGAQDADLAWRVWQALWTELQLPDAKRPPVLFSLDGFDHVMRDSAYLSPDLQPIHAHELALVKHFVDLLSGRSRLSNGGMILAAVSESNRASAQTLDQCLERNNSKQKGEKPRAWDPYIAHDKWVQQTMKSVGVRKLEGLSKEEARGVMEYYAKSGMLRATVTNHLVSETWTLAGGGIIGQMEHGSLKARF</sequence>
<dbReference type="STRING" id="692275.M3CCY3"/>
<evidence type="ECO:0000313" key="10">
    <source>
        <dbReference type="Proteomes" id="UP000016931"/>
    </source>
</evidence>
<keyword evidence="10" id="KW-1185">Reference proteome</keyword>
<name>M3CCY3_SPHMS</name>
<organism evidence="9 10">
    <name type="scientific">Sphaerulina musiva (strain SO2202)</name>
    <name type="common">Poplar stem canker fungus</name>
    <name type="synonym">Septoria musiva</name>
    <dbReference type="NCBI Taxonomy" id="692275"/>
    <lineage>
        <taxon>Eukaryota</taxon>
        <taxon>Fungi</taxon>
        <taxon>Dikarya</taxon>
        <taxon>Ascomycota</taxon>
        <taxon>Pezizomycotina</taxon>
        <taxon>Dothideomycetes</taxon>
        <taxon>Dothideomycetidae</taxon>
        <taxon>Mycosphaerellales</taxon>
        <taxon>Mycosphaerellaceae</taxon>
        <taxon>Sphaerulina</taxon>
    </lineage>
</organism>
<dbReference type="PANTHER" id="PTHR12810:SF0">
    <property type="entry name" value="SMALL RIBOSOMAL SUBUNIT PROTEIN MS29"/>
    <property type="match status" value="1"/>
</dbReference>
<dbReference type="OrthoDB" id="274828at2759"/>
<dbReference type="eggNOG" id="KOG3928">
    <property type="taxonomic scope" value="Eukaryota"/>
</dbReference>
<protein>
    <recommendedName>
        <fullName evidence="7">Small ribosomal subunit protein mS29</fullName>
    </recommendedName>
</protein>
<keyword evidence="3" id="KW-0809">Transit peptide</keyword>
<evidence type="ECO:0000256" key="6">
    <source>
        <dbReference type="ARBA" id="ARBA00023274"/>
    </source>
</evidence>
<dbReference type="HOGENOM" id="CLU_046315_1_0_1"/>
<evidence type="ECO:0000256" key="3">
    <source>
        <dbReference type="ARBA" id="ARBA00022946"/>
    </source>
</evidence>
<dbReference type="InterPro" id="IPR019368">
    <property type="entry name" value="Ribosomal_mS29"/>
</dbReference>
<evidence type="ECO:0000256" key="4">
    <source>
        <dbReference type="ARBA" id="ARBA00022980"/>
    </source>
</evidence>
<proteinExistence type="inferred from homology"/>
<dbReference type="OMA" id="GLAHWMT"/>
<dbReference type="GO" id="GO:0003735">
    <property type="term" value="F:structural constituent of ribosome"/>
    <property type="evidence" value="ECO:0007669"/>
    <property type="project" value="TreeGrafter"/>
</dbReference>
<evidence type="ECO:0000256" key="1">
    <source>
        <dbReference type="ARBA" id="ARBA00004173"/>
    </source>
</evidence>
<evidence type="ECO:0000256" key="7">
    <source>
        <dbReference type="ARBA" id="ARBA00035140"/>
    </source>
</evidence>
<feature type="region of interest" description="Disordered" evidence="8">
    <location>
        <begin position="34"/>
        <end position="79"/>
    </location>
</feature>
<dbReference type="AlphaFoldDB" id="M3CCY3"/>
<evidence type="ECO:0000256" key="5">
    <source>
        <dbReference type="ARBA" id="ARBA00023128"/>
    </source>
</evidence>
<keyword evidence="6" id="KW-0687">Ribonucleoprotein</keyword>
<evidence type="ECO:0000313" key="9">
    <source>
        <dbReference type="EMBL" id="EMF10277.1"/>
    </source>
</evidence>
<accession>M3CCY3</accession>
<reference evidence="9 10" key="1">
    <citation type="journal article" date="2012" name="PLoS Pathog.">
        <title>Diverse lifestyles and strategies of plant pathogenesis encoded in the genomes of eighteen Dothideomycetes fungi.</title>
        <authorList>
            <person name="Ohm R.A."/>
            <person name="Feau N."/>
            <person name="Henrissat B."/>
            <person name="Schoch C.L."/>
            <person name="Horwitz B.A."/>
            <person name="Barry K.W."/>
            <person name="Condon B.J."/>
            <person name="Copeland A.C."/>
            <person name="Dhillon B."/>
            <person name="Glaser F."/>
            <person name="Hesse C.N."/>
            <person name="Kosti I."/>
            <person name="LaButti K."/>
            <person name="Lindquist E.A."/>
            <person name="Lucas S."/>
            <person name="Salamov A.A."/>
            <person name="Bradshaw R.E."/>
            <person name="Ciuffetti L."/>
            <person name="Hamelin R.C."/>
            <person name="Kema G.H.J."/>
            <person name="Lawrence C."/>
            <person name="Scott J.A."/>
            <person name="Spatafora J.W."/>
            <person name="Turgeon B.G."/>
            <person name="de Wit P.J.G.M."/>
            <person name="Zhong S."/>
            <person name="Goodwin S.B."/>
            <person name="Grigoriev I.V."/>
        </authorList>
    </citation>
    <scope>NUCLEOTIDE SEQUENCE [LARGE SCALE GENOMIC DNA]</scope>
    <source>
        <strain evidence="9 10">SO2202</strain>
    </source>
</reference>
<dbReference type="Pfam" id="PF10236">
    <property type="entry name" value="DAP3"/>
    <property type="match status" value="1"/>
</dbReference>
<evidence type="ECO:0000256" key="2">
    <source>
        <dbReference type="ARBA" id="ARBA00009863"/>
    </source>
</evidence>